<name>A0A8C7ULJ4_ONCMY</name>
<evidence type="ECO:0000256" key="1">
    <source>
        <dbReference type="SAM" id="MobiDB-lite"/>
    </source>
</evidence>
<evidence type="ECO:0000313" key="3">
    <source>
        <dbReference type="Proteomes" id="UP000694395"/>
    </source>
</evidence>
<feature type="compositionally biased region" description="Polar residues" evidence="1">
    <location>
        <begin position="1"/>
        <end position="11"/>
    </location>
</feature>
<proteinExistence type="predicted"/>
<dbReference type="AlphaFoldDB" id="A0A8C7ULJ4"/>
<organism evidence="2 3">
    <name type="scientific">Oncorhynchus mykiss</name>
    <name type="common">Rainbow trout</name>
    <name type="synonym">Salmo gairdneri</name>
    <dbReference type="NCBI Taxonomy" id="8022"/>
    <lineage>
        <taxon>Eukaryota</taxon>
        <taxon>Metazoa</taxon>
        <taxon>Chordata</taxon>
        <taxon>Craniata</taxon>
        <taxon>Vertebrata</taxon>
        <taxon>Euteleostomi</taxon>
        <taxon>Actinopterygii</taxon>
        <taxon>Neopterygii</taxon>
        <taxon>Teleostei</taxon>
        <taxon>Protacanthopterygii</taxon>
        <taxon>Salmoniformes</taxon>
        <taxon>Salmonidae</taxon>
        <taxon>Salmoninae</taxon>
        <taxon>Oncorhynchus</taxon>
    </lineage>
</organism>
<keyword evidence="3" id="KW-1185">Reference proteome</keyword>
<evidence type="ECO:0000313" key="2">
    <source>
        <dbReference type="Ensembl" id="ENSOMYP00000094903.2"/>
    </source>
</evidence>
<dbReference type="Ensembl" id="ENSOMYT00000103160.2">
    <property type="protein sequence ID" value="ENSOMYP00000094903.2"/>
    <property type="gene ID" value="ENSOMYG00000043299.2"/>
</dbReference>
<reference evidence="2" key="2">
    <citation type="submission" date="2025-08" db="UniProtKB">
        <authorList>
            <consortium name="Ensembl"/>
        </authorList>
    </citation>
    <scope>IDENTIFICATION</scope>
</reference>
<dbReference type="Proteomes" id="UP000694395">
    <property type="component" value="Chromosome 5"/>
</dbReference>
<dbReference type="GeneTree" id="ENSGT01000000220495"/>
<reference evidence="2" key="1">
    <citation type="submission" date="2020-07" db="EMBL/GenBank/DDBJ databases">
        <title>A long reads based de novo assembly of the rainbow trout Arlee double haploid line genome.</title>
        <authorList>
            <person name="Gao G."/>
            <person name="Palti Y."/>
        </authorList>
    </citation>
    <scope>NUCLEOTIDE SEQUENCE [LARGE SCALE GENOMIC DNA]</scope>
</reference>
<reference evidence="2" key="3">
    <citation type="submission" date="2025-09" db="UniProtKB">
        <authorList>
            <consortium name="Ensembl"/>
        </authorList>
    </citation>
    <scope>IDENTIFICATION</scope>
</reference>
<protein>
    <submittedName>
        <fullName evidence="2">Uncharacterized protein</fullName>
    </submittedName>
</protein>
<accession>A0A8C7ULJ4</accession>
<feature type="region of interest" description="Disordered" evidence="1">
    <location>
        <begin position="1"/>
        <end position="62"/>
    </location>
</feature>
<sequence length="80" mass="9058">MHIQFLHSQMSPFLCPSQGAEGEEEQPVGPHTAQQLPPPGRCSLLHHHQPQPHGPRQEEDLPPVVRKAHPHWPVFVDVFI</sequence>